<sequence length="99" mass="11790">MHHCEQVKRNREFTMILHFMKLEFFGVLNAANENAIIYTYMYVRVCIINFYMYKLEYANAADEECFHLELPAKALCLYEYSDLIYLSQDFILLLLPGSL</sequence>
<name>W8C5N7_CERCA</name>
<accession>W8C5N7</accession>
<organism evidence="1">
    <name type="scientific">Ceratitis capitata</name>
    <name type="common">Mediterranean fruit fly</name>
    <name type="synonym">Tephritis capitata</name>
    <dbReference type="NCBI Taxonomy" id="7213"/>
    <lineage>
        <taxon>Eukaryota</taxon>
        <taxon>Metazoa</taxon>
        <taxon>Ecdysozoa</taxon>
        <taxon>Arthropoda</taxon>
        <taxon>Hexapoda</taxon>
        <taxon>Insecta</taxon>
        <taxon>Pterygota</taxon>
        <taxon>Neoptera</taxon>
        <taxon>Endopterygota</taxon>
        <taxon>Diptera</taxon>
        <taxon>Brachycera</taxon>
        <taxon>Muscomorpha</taxon>
        <taxon>Tephritoidea</taxon>
        <taxon>Tephritidae</taxon>
        <taxon>Ceratitis</taxon>
        <taxon>Ceratitis</taxon>
    </lineage>
</organism>
<dbReference type="EMBL" id="GAMC01001637">
    <property type="protein sequence ID" value="JAC04919.1"/>
    <property type="molecule type" value="mRNA"/>
</dbReference>
<dbReference type="AlphaFoldDB" id="W8C5N7"/>
<protein>
    <submittedName>
        <fullName evidence="1">Uncharacterized protein</fullName>
    </submittedName>
</protein>
<evidence type="ECO:0000313" key="1">
    <source>
        <dbReference type="EMBL" id="JAC04919.1"/>
    </source>
</evidence>
<reference evidence="1" key="2">
    <citation type="journal article" date="2014" name="BMC Genomics">
        <title>A genomic perspective to assessing quality of mass-reared SIT flies used in Mediterranean fruit fly (Ceratitis capitata) eradication in California.</title>
        <authorList>
            <person name="Calla B."/>
            <person name="Hall B."/>
            <person name="Hou S."/>
            <person name="Geib S.M."/>
        </authorList>
    </citation>
    <scope>NUCLEOTIDE SEQUENCE</scope>
</reference>
<proteinExistence type="evidence at transcript level"/>
<reference evidence="1" key="1">
    <citation type="submission" date="2013-07" db="EMBL/GenBank/DDBJ databases">
        <authorList>
            <person name="Geib S."/>
        </authorList>
    </citation>
    <scope>NUCLEOTIDE SEQUENCE</scope>
</reference>